<evidence type="ECO:0000259" key="5">
    <source>
        <dbReference type="PROSITE" id="PS51464"/>
    </source>
</evidence>
<dbReference type="GO" id="GO:0016829">
    <property type="term" value="F:lyase activity"/>
    <property type="evidence" value="ECO:0007669"/>
    <property type="project" value="UniProtKB-KW"/>
</dbReference>
<dbReference type="Gene3D" id="3.40.50.10490">
    <property type="entry name" value="Glucose-6-phosphate isomerase like protein, domain 1"/>
    <property type="match status" value="1"/>
</dbReference>
<dbReference type="PROSITE" id="PS51464">
    <property type="entry name" value="SIS"/>
    <property type="match status" value="1"/>
</dbReference>
<reference evidence="7" key="1">
    <citation type="journal article" date="2019" name="Int. J. Syst. Evol. Microbiol.">
        <title>The Global Catalogue of Microorganisms (GCM) 10K type strain sequencing project: providing services to taxonomists for standard genome sequencing and annotation.</title>
        <authorList>
            <consortium name="The Broad Institute Genomics Platform"/>
            <consortium name="The Broad Institute Genome Sequencing Center for Infectious Disease"/>
            <person name="Wu L."/>
            <person name="Ma J."/>
        </authorList>
    </citation>
    <scope>NUCLEOTIDE SEQUENCE [LARGE SCALE GENOMIC DNA]</scope>
    <source>
        <strain evidence="7">CGMCC 1.16026</strain>
    </source>
</reference>
<feature type="region of interest" description="Disordered" evidence="4">
    <location>
        <begin position="1"/>
        <end position="23"/>
    </location>
</feature>
<evidence type="ECO:0000256" key="1">
    <source>
        <dbReference type="ARBA" id="ARBA00023239"/>
    </source>
</evidence>
<comment type="pathway">
    <text evidence="3">Amino-sugar metabolism; N-acetylmuramate degradation.</text>
</comment>
<comment type="function">
    <text evidence="3">Specifically catalyzes the cleavage of the D-lactyl ether substituent of MurNAc 6-phosphate, producing GlcNAc 6-phosphate and D-lactate.</text>
</comment>
<dbReference type="PROSITE" id="PS01272">
    <property type="entry name" value="GCKR"/>
    <property type="match status" value="1"/>
</dbReference>
<evidence type="ECO:0000256" key="2">
    <source>
        <dbReference type="ARBA" id="ARBA00023277"/>
    </source>
</evidence>
<dbReference type="RefSeq" id="WP_263369651.1">
    <property type="nucleotide sequence ID" value="NZ_JAGSYD010000001.1"/>
</dbReference>
<comment type="catalytic activity">
    <reaction evidence="3">
        <text>N-acetyl-D-muramate 6-phosphate + H2O = N-acetyl-D-glucosamine 6-phosphate + (R)-lactate</text>
        <dbReference type="Rhea" id="RHEA:26410"/>
        <dbReference type="ChEBI" id="CHEBI:15377"/>
        <dbReference type="ChEBI" id="CHEBI:16004"/>
        <dbReference type="ChEBI" id="CHEBI:57513"/>
        <dbReference type="ChEBI" id="CHEBI:58722"/>
        <dbReference type="EC" id="4.2.1.126"/>
    </reaction>
</comment>
<dbReference type="NCBIfam" id="NF009222">
    <property type="entry name" value="PRK12570.1"/>
    <property type="match status" value="1"/>
</dbReference>
<accession>A0ABW1ZAR3</accession>
<comment type="miscellaneous">
    <text evidence="3">A lyase-type mechanism (elimination/hydration) is suggested for the cleavage of the lactyl ether bond of MurNAc 6-phosphate, with the formation of an alpha,beta-unsaturated aldehyde intermediate with (E)-stereochemistry, followed by the syn addition of water to give product.</text>
</comment>
<organism evidence="6 7">
    <name type="scientific">Granulicella cerasi</name>
    <dbReference type="NCBI Taxonomy" id="741063"/>
    <lineage>
        <taxon>Bacteria</taxon>
        <taxon>Pseudomonadati</taxon>
        <taxon>Acidobacteriota</taxon>
        <taxon>Terriglobia</taxon>
        <taxon>Terriglobales</taxon>
        <taxon>Acidobacteriaceae</taxon>
        <taxon>Granulicella</taxon>
    </lineage>
</organism>
<comment type="caution">
    <text evidence="6">The sequence shown here is derived from an EMBL/GenBank/DDBJ whole genome shotgun (WGS) entry which is preliminary data.</text>
</comment>
<evidence type="ECO:0000256" key="4">
    <source>
        <dbReference type="SAM" id="MobiDB-lite"/>
    </source>
</evidence>
<dbReference type="EMBL" id="JBHSWI010000001">
    <property type="protein sequence ID" value="MFC6645943.1"/>
    <property type="molecule type" value="Genomic_DNA"/>
</dbReference>
<dbReference type="InterPro" id="IPR046348">
    <property type="entry name" value="SIS_dom_sf"/>
</dbReference>
<dbReference type="HAMAP" id="MF_00068">
    <property type="entry name" value="MurQ"/>
    <property type="match status" value="1"/>
</dbReference>
<gene>
    <name evidence="3 6" type="primary">murQ</name>
    <name evidence="6" type="ORF">ACFQBQ_10205</name>
</gene>
<dbReference type="Gene3D" id="1.10.8.1080">
    <property type="match status" value="1"/>
</dbReference>
<dbReference type="CDD" id="cd05007">
    <property type="entry name" value="SIS_Etherase"/>
    <property type="match status" value="1"/>
</dbReference>
<feature type="active site" description="Proton donor" evidence="3">
    <location>
        <position position="88"/>
    </location>
</feature>
<evidence type="ECO:0000256" key="3">
    <source>
        <dbReference type="HAMAP-Rule" id="MF_00068"/>
    </source>
</evidence>
<keyword evidence="1 3" id="KW-0456">Lyase</keyword>
<comment type="subunit">
    <text evidence="3">Homodimer.</text>
</comment>
<dbReference type="InterPro" id="IPR005486">
    <property type="entry name" value="Glucokinase_regulatory_CS"/>
</dbReference>
<evidence type="ECO:0000313" key="6">
    <source>
        <dbReference type="EMBL" id="MFC6645943.1"/>
    </source>
</evidence>
<dbReference type="PROSITE" id="PS50012">
    <property type="entry name" value="RCC1_3"/>
    <property type="match status" value="1"/>
</dbReference>
<name>A0ABW1ZAR3_9BACT</name>
<dbReference type="NCBIfam" id="TIGR00274">
    <property type="entry name" value="N-acetylmuramic acid 6-phosphate etherase"/>
    <property type="match status" value="1"/>
</dbReference>
<feature type="domain" description="SIS" evidence="5">
    <location>
        <begin position="60"/>
        <end position="226"/>
    </location>
</feature>
<dbReference type="PANTHER" id="PTHR10088">
    <property type="entry name" value="GLUCOKINASE REGULATORY PROTEIN"/>
    <property type="match status" value="1"/>
</dbReference>
<dbReference type="Proteomes" id="UP001596391">
    <property type="component" value="Unassembled WGS sequence"/>
</dbReference>
<dbReference type="InterPro" id="IPR040190">
    <property type="entry name" value="MURQ/GCKR"/>
</dbReference>
<dbReference type="InterPro" id="IPR005488">
    <property type="entry name" value="Etherase_MurQ"/>
</dbReference>
<dbReference type="NCBIfam" id="NF003915">
    <property type="entry name" value="PRK05441.1"/>
    <property type="match status" value="1"/>
</dbReference>
<evidence type="ECO:0000313" key="7">
    <source>
        <dbReference type="Proteomes" id="UP001596391"/>
    </source>
</evidence>
<proteinExistence type="inferred from homology"/>
<protein>
    <recommendedName>
        <fullName evidence="3">N-acetylmuramic acid 6-phosphate etherase</fullName>
        <shortName evidence="3">MurNAc-6-P etherase</shortName>
        <ecNumber evidence="3">4.2.1.126</ecNumber>
    </recommendedName>
    <alternativeName>
        <fullName evidence="3">N-acetylmuramic acid 6-phosphate hydrolase</fullName>
    </alternativeName>
    <alternativeName>
        <fullName evidence="3">N-acetylmuramic acid 6-phosphate lyase</fullName>
    </alternativeName>
</protein>
<keyword evidence="2 3" id="KW-0119">Carbohydrate metabolism</keyword>
<keyword evidence="7" id="KW-1185">Reference proteome</keyword>
<dbReference type="InterPro" id="IPR001347">
    <property type="entry name" value="SIS_dom"/>
</dbReference>
<feature type="active site" evidence="3">
    <location>
        <position position="119"/>
    </location>
</feature>
<dbReference type="InterPro" id="IPR000408">
    <property type="entry name" value="Reg_chr_condens"/>
</dbReference>
<dbReference type="PANTHER" id="PTHR10088:SF4">
    <property type="entry name" value="GLUCOKINASE REGULATORY PROTEIN"/>
    <property type="match status" value="1"/>
</dbReference>
<comment type="similarity">
    <text evidence="3">Belongs to the GCKR-like family. MurNAc-6-P etherase subfamily.</text>
</comment>
<dbReference type="SUPFAM" id="SSF53697">
    <property type="entry name" value="SIS domain"/>
    <property type="match status" value="1"/>
</dbReference>
<dbReference type="Pfam" id="PF22645">
    <property type="entry name" value="GKRP_SIS_N"/>
    <property type="match status" value="1"/>
</dbReference>
<dbReference type="EC" id="4.2.1.126" evidence="3"/>
<sequence>MSKPLEDLASLTTEQRNPRSLHLDDMPTSEMLNVINDEDATVAGIVRGQIPQIARAIDGMAERMNRGGRIFYIGAGTSGRLGVLDASECPPTFSVPADLVQGIIAGGDSALRLSSEHSEDSREQGAQELQNAGFAIDGKPDTLLGIAASGRTPYVLGAMEYARSKGGLVLGLSCVANSPVAQAADIAITPVTGPEVVTGSTRMKAGTATKLVLNMLSTGVMVRTGATYGNLMVNVRATNAKLVDRAERIVAEATGASSEEAAEALRAAGMIVKTAIVMLQRKLTREDAEAALAKAHGVLRDVLG</sequence>